<evidence type="ECO:0000256" key="8">
    <source>
        <dbReference type="ARBA" id="ARBA00039495"/>
    </source>
</evidence>
<evidence type="ECO:0000313" key="12">
    <source>
        <dbReference type="EMBL" id="GFY49897.1"/>
    </source>
</evidence>
<dbReference type="InterPro" id="IPR001278">
    <property type="entry name" value="Arg-tRNA-ligase"/>
</dbReference>
<dbReference type="Pfam" id="PF05746">
    <property type="entry name" value="DALR_1"/>
    <property type="match status" value="1"/>
</dbReference>
<dbReference type="InterPro" id="IPR014729">
    <property type="entry name" value="Rossmann-like_a/b/a_fold"/>
</dbReference>
<dbReference type="AlphaFoldDB" id="A0A8X6XA39"/>
<dbReference type="GO" id="GO:0005739">
    <property type="term" value="C:mitochondrion"/>
    <property type="evidence" value="ECO:0007669"/>
    <property type="project" value="TreeGrafter"/>
</dbReference>
<evidence type="ECO:0000256" key="3">
    <source>
        <dbReference type="ARBA" id="ARBA00022598"/>
    </source>
</evidence>
<evidence type="ECO:0000256" key="1">
    <source>
        <dbReference type="ARBA" id="ARBA00005594"/>
    </source>
</evidence>
<sequence length="369" mass="42676">MNLNESSSSARFGEKFHNVSSTRFYPFWSKSCGRAELVCAHSEARLDCELSSKGFIEKKLIVIQDDGRVKVNVNSDVEGEEHISYNELNSFVFHLSSRIFYLSLQKESDYDVMYHVAPTSEKNSFSLVHRLLKELGYNSSDNFHHIRLKDISHFKRHKKAGAEEIMDQAKVFMLNKLQTDLQIQAVEAVEQMAEILSISSLSIYDMKHRRNVDYDFNWNNILSLGKNSGVSLQMCHAGLKGLQEDADYKFSIEADTSPLSEPAAQHLIKHLARFDEMVYKSYITLEPCIILQYLFSLWYFTDKASNELKMCREFEKNELVVLKARLMLFEATLKILQRGLHLLGVKPFETNYSPPDFVNNETYKNIFNK</sequence>
<keyword evidence="13" id="KW-1185">Reference proteome</keyword>
<dbReference type="EC" id="6.1.1.19" evidence="2"/>
<dbReference type="GO" id="GO:0005524">
    <property type="term" value="F:ATP binding"/>
    <property type="evidence" value="ECO:0007669"/>
    <property type="project" value="UniProtKB-KW"/>
</dbReference>
<evidence type="ECO:0000256" key="2">
    <source>
        <dbReference type="ARBA" id="ARBA00012837"/>
    </source>
</evidence>
<dbReference type="PANTHER" id="PTHR11956">
    <property type="entry name" value="ARGINYL-TRNA SYNTHETASE"/>
    <property type="match status" value="1"/>
</dbReference>
<dbReference type="GO" id="GO:0032543">
    <property type="term" value="P:mitochondrial translation"/>
    <property type="evidence" value="ECO:0007669"/>
    <property type="project" value="TreeGrafter"/>
</dbReference>
<gene>
    <name evidence="12" type="primary">Rars2</name>
    <name evidence="12" type="ORF">TNIN_115121</name>
</gene>
<evidence type="ECO:0000256" key="7">
    <source>
        <dbReference type="ARBA" id="ARBA00023146"/>
    </source>
</evidence>
<keyword evidence="3 12" id="KW-0436">Ligase</keyword>
<dbReference type="SUPFAM" id="SSF47323">
    <property type="entry name" value="Anticodon-binding domain of a subclass of class I aminoacyl-tRNA synthetases"/>
    <property type="match status" value="1"/>
</dbReference>
<dbReference type="Proteomes" id="UP000886998">
    <property type="component" value="Unassembled WGS sequence"/>
</dbReference>
<evidence type="ECO:0000256" key="9">
    <source>
        <dbReference type="ARBA" id="ARBA00049339"/>
    </source>
</evidence>
<dbReference type="SMART" id="SM00836">
    <property type="entry name" value="DALR_1"/>
    <property type="match status" value="1"/>
</dbReference>
<dbReference type="GO" id="GO:0006420">
    <property type="term" value="P:arginyl-tRNA aminoacylation"/>
    <property type="evidence" value="ECO:0007669"/>
    <property type="project" value="InterPro"/>
</dbReference>
<comment type="catalytic activity">
    <reaction evidence="9">
        <text>tRNA(Arg) + L-arginine + ATP = L-arginyl-tRNA(Arg) + AMP + diphosphate</text>
        <dbReference type="Rhea" id="RHEA:20301"/>
        <dbReference type="Rhea" id="RHEA-COMP:9658"/>
        <dbReference type="Rhea" id="RHEA-COMP:9673"/>
        <dbReference type="ChEBI" id="CHEBI:30616"/>
        <dbReference type="ChEBI" id="CHEBI:32682"/>
        <dbReference type="ChEBI" id="CHEBI:33019"/>
        <dbReference type="ChEBI" id="CHEBI:78442"/>
        <dbReference type="ChEBI" id="CHEBI:78513"/>
        <dbReference type="ChEBI" id="CHEBI:456215"/>
        <dbReference type="EC" id="6.1.1.19"/>
    </reaction>
</comment>
<evidence type="ECO:0000313" key="13">
    <source>
        <dbReference type="Proteomes" id="UP000886998"/>
    </source>
</evidence>
<evidence type="ECO:0000256" key="10">
    <source>
        <dbReference type="ARBA" id="ARBA00049595"/>
    </source>
</evidence>
<accession>A0A8X6XA39</accession>
<dbReference type="Gene3D" id="1.10.730.10">
    <property type="entry name" value="Isoleucyl-tRNA Synthetase, Domain 1"/>
    <property type="match status" value="1"/>
</dbReference>
<proteinExistence type="inferred from homology"/>
<dbReference type="InterPro" id="IPR008909">
    <property type="entry name" value="DALR_anticod-bd"/>
</dbReference>
<reference evidence="12" key="1">
    <citation type="submission" date="2020-08" db="EMBL/GenBank/DDBJ databases">
        <title>Multicomponent nature underlies the extraordinary mechanical properties of spider dragline silk.</title>
        <authorList>
            <person name="Kono N."/>
            <person name="Nakamura H."/>
            <person name="Mori M."/>
            <person name="Yoshida Y."/>
            <person name="Ohtoshi R."/>
            <person name="Malay A.D."/>
            <person name="Moran D.A.P."/>
            <person name="Tomita M."/>
            <person name="Numata K."/>
            <person name="Arakawa K."/>
        </authorList>
    </citation>
    <scope>NUCLEOTIDE SEQUENCE</scope>
</reference>
<comment type="function">
    <text evidence="10">Catalyzes the attachment of arginine to tRNA(Arg) in a two-step reaction: arginine is first activated by ATP to form Arg-AMP and then transferred to the acceptor end of tRNA(Arg).</text>
</comment>
<evidence type="ECO:0000256" key="4">
    <source>
        <dbReference type="ARBA" id="ARBA00022741"/>
    </source>
</evidence>
<keyword evidence="6" id="KW-0648">Protein biosynthesis</keyword>
<comment type="caution">
    <text evidence="12">The sequence shown here is derived from an EMBL/GenBank/DDBJ whole genome shotgun (WGS) entry which is preliminary data.</text>
</comment>
<keyword evidence="7" id="KW-0030">Aminoacyl-tRNA synthetase</keyword>
<evidence type="ECO:0000259" key="11">
    <source>
        <dbReference type="SMART" id="SM00836"/>
    </source>
</evidence>
<dbReference type="InterPro" id="IPR009080">
    <property type="entry name" value="tRNAsynth_Ia_anticodon-bd"/>
</dbReference>
<keyword evidence="5" id="KW-0067">ATP-binding</keyword>
<dbReference type="PANTHER" id="PTHR11956:SF11">
    <property type="entry name" value="ARGININE--TRNA LIGASE, MITOCHONDRIAL-RELATED"/>
    <property type="match status" value="1"/>
</dbReference>
<organism evidence="12 13">
    <name type="scientific">Trichonephila inaurata madagascariensis</name>
    <dbReference type="NCBI Taxonomy" id="2747483"/>
    <lineage>
        <taxon>Eukaryota</taxon>
        <taxon>Metazoa</taxon>
        <taxon>Ecdysozoa</taxon>
        <taxon>Arthropoda</taxon>
        <taxon>Chelicerata</taxon>
        <taxon>Arachnida</taxon>
        <taxon>Araneae</taxon>
        <taxon>Araneomorphae</taxon>
        <taxon>Entelegynae</taxon>
        <taxon>Araneoidea</taxon>
        <taxon>Nephilidae</taxon>
        <taxon>Trichonephila</taxon>
        <taxon>Trichonephila inaurata</taxon>
    </lineage>
</organism>
<evidence type="ECO:0000256" key="5">
    <source>
        <dbReference type="ARBA" id="ARBA00022840"/>
    </source>
</evidence>
<dbReference type="GO" id="GO:0004814">
    <property type="term" value="F:arginine-tRNA ligase activity"/>
    <property type="evidence" value="ECO:0007669"/>
    <property type="project" value="UniProtKB-EC"/>
</dbReference>
<comment type="similarity">
    <text evidence="1">Belongs to the class-I aminoacyl-tRNA synthetase family.</text>
</comment>
<keyword evidence="4" id="KW-0547">Nucleotide-binding</keyword>
<protein>
    <recommendedName>
        <fullName evidence="8">Probable arginine--tRNA ligase, mitochondrial</fullName>
        <ecNumber evidence="2">6.1.1.19</ecNumber>
    </recommendedName>
</protein>
<dbReference type="Gene3D" id="3.40.50.620">
    <property type="entry name" value="HUPs"/>
    <property type="match status" value="1"/>
</dbReference>
<dbReference type="OrthoDB" id="68056at2759"/>
<dbReference type="FunFam" id="1.10.730.10:FF:000006">
    <property type="entry name" value="Arginyl-tRNA synthetase 2, mitochondrial"/>
    <property type="match status" value="1"/>
</dbReference>
<feature type="domain" description="DALR anticodon binding" evidence="11">
    <location>
        <begin position="232"/>
        <end position="347"/>
    </location>
</feature>
<evidence type="ECO:0000256" key="6">
    <source>
        <dbReference type="ARBA" id="ARBA00022917"/>
    </source>
</evidence>
<dbReference type="EMBL" id="BMAV01007204">
    <property type="protein sequence ID" value="GFY49897.1"/>
    <property type="molecule type" value="Genomic_DNA"/>
</dbReference>
<name>A0A8X6XA39_9ARAC</name>